<organism evidence="2 3">
    <name type="scientific">Dryococelus australis</name>
    <dbReference type="NCBI Taxonomy" id="614101"/>
    <lineage>
        <taxon>Eukaryota</taxon>
        <taxon>Metazoa</taxon>
        <taxon>Ecdysozoa</taxon>
        <taxon>Arthropoda</taxon>
        <taxon>Hexapoda</taxon>
        <taxon>Insecta</taxon>
        <taxon>Pterygota</taxon>
        <taxon>Neoptera</taxon>
        <taxon>Polyneoptera</taxon>
        <taxon>Phasmatodea</taxon>
        <taxon>Verophasmatodea</taxon>
        <taxon>Anareolatae</taxon>
        <taxon>Phasmatidae</taxon>
        <taxon>Eurycanthinae</taxon>
        <taxon>Dryococelus</taxon>
    </lineage>
</organism>
<dbReference type="EMBL" id="JARBHB010000002">
    <property type="protein sequence ID" value="KAJ8894365.1"/>
    <property type="molecule type" value="Genomic_DNA"/>
</dbReference>
<dbReference type="PANTHER" id="PTHR10773">
    <property type="entry name" value="DNA-DIRECTED RNA POLYMERASES I, II, AND III SUBUNIT RPABC2"/>
    <property type="match status" value="1"/>
</dbReference>
<dbReference type="Proteomes" id="UP001159363">
    <property type="component" value="Chromosome 2"/>
</dbReference>
<evidence type="ECO:0000256" key="1">
    <source>
        <dbReference type="SAM" id="MobiDB-lite"/>
    </source>
</evidence>
<gene>
    <name evidence="2" type="ORF">PR048_007016</name>
</gene>
<comment type="caution">
    <text evidence="2">The sequence shown here is derived from an EMBL/GenBank/DDBJ whole genome shotgun (WGS) entry which is preliminary data.</text>
</comment>
<feature type="compositionally biased region" description="Basic and acidic residues" evidence="1">
    <location>
        <begin position="88"/>
        <end position="106"/>
    </location>
</feature>
<keyword evidence="3" id="KW-1185">Reference proteome</keyword>
<accession>A0ABQ9ICH2</accession>
<proteinExistence type="predicted"/>
<sequence length="140" mass="16270">MHTFSKNIREERAIKPLCSEKCKLQCSTKFSEEEREKLFSSYWDLGDLGKRRQYIANSMEFDISFFVPKNDLCDFCSAFDNAGNNEEENTRGKYDNHVKEKDLSRKEKNTDKINNEAIVAAYDLQAVIQRKGDVSVLLQI</sequence>
<evidence type="ECO:0000313" key="2">
    <source>
        <dbReference type="EMBL" id="KAJ8894365.1"/>
    </source>
</evidence>
<reference evidence="2 3" key="1">
    <citation type="submission" date="2023-02" db="EMBL/GenBank/DDBJ databases">
        <title>LHISI_Scaffold_Assembly.</title>
        <authorList>
            <person name="Stuart O.P."/>
            <person name="Cleave R."/>
            <person name="Magrath M.J.L."/>
            <person name="Mikheyev A.S."/>
        </authorList>
    </citation>
    <scope>NUCLEOTIDE SEQUENCE [LARGE SCALE GENOMIC DNA]</scope>
    <source>
        <strain evidence="2">Daus_M_001</strain>
        <tissue evidence="2">Leg muscle</tissue>
    </source>
</reference>
<protein>
    <submittedName>
        <fullName evidence="2">Uncharacterized protein</fullName>
    </submittedName>
</protein>
<feature type="region of interest" description="Disordered" evidence="1">
    <location>
        <begin position="82"/>
        <end position="106"/>
    </location>
</feature>
<dbReference type="PANTHER" id="PTHR10773:SF19">
    <property type="match status" value="1"/>
</dbReference>
<evidence type="ECO:0000313" key="3">
    <source>
        <dbReference type="Proteomes" id="UP001159363"/>
    </source>
</evidence>
<name>A0ABQ9ICH2_9NEOP</name>